<accession>A0A9Q0AT33</accession>
<protein>
    <submittedName>
        <fullName evidence="2">Uncharacterized protein</fullName>
    </submittedName>
</protein>
<reference evidence="2" key="1">
    <citation type="submission" date="2021-03" db="EMBL/GenBank/DDBJ databases">
        <title>Revisited historic fungal species revealed as producer of novel bioactive compounds through whole genome sequencing and comparative genomics.</title>
        <authorList>
            <person name="Vignolle G.A."/>
            <person name="Hochenegger N."/>
            <person name="Mach R.L."/>
            <person name="Mach-Aigner A.R."/>
            <person name="Javad Rahimi M."/>
            <person name="Salim K.A."/>
            <person name="Chan C.M."/>
            <person name="Lim L.B.L."/>
            <person name="Cai F."/>
            <person name="Druzhinina I.S."/>
            <person name="U'Ren J.M."/>
            <person name="Derntl C."/>
        </authorList>
    </citation>
    <scope>NUCLEOTIDE SEQUENCE</scope>
    <source>
        <strain evidence="2">TUCIM 5799</strain>
    </source>
</reference>
<feature type="compositionally biased region" description="Pro residues" evidence="1">
    <location>
        <begin position="61"/>
        <end position="70"/>
    </location>
</feature>
<dbReference type="EMBL" id="JAFIMR010000006">
    <property type="protein sequence ID" value="KAI1877491.1"/>
    <property type="molecule type" value="Genomic_DNA"/>
</dbReference>
<proteinExistence type="predicted"/>
<gene>
    <name evidence="2" type="ORF">JX265_003499</name>
</gene>
<evidence type="ECO:0000256" key="1">
    <source>
        <dbReference type="SAM" id="MobiDB-lite"/>
    </source>
</evidence>
<comment type="caution">
    <text evidence="2">The sequence shown here is derived from an EMBL/GenBank/DDBJ whole genome shotgun (WGS) entry which is preliminary data.</text>
</comment>
<name>A0A9Q0AT33_9PEZI</name>
<evidence type="ECO:0000313" key="3">
    <source>
        <dbReference type="Proteomes" id="UP000829685"/>
    </source>
</evidence>
<dbReference type="AlphaFoldDB" id="A0A9Q0AT33"/>
<keyword evidence="3" id="KW-1185">Reference proteome</keyword>
<sequence>MGNSEPSRPKAAWGQGVSQGARRRRRKREEAERQAAQKAKQKQYQGKKEIANVKKKQKQPQPQPQPQPHPPKVDRAAAVTQEHIDRFFGSRAASDAAPIFGVTDGRSQNREPLGELPVPQTSIDWPSPQVSSDIFHQQFFRQTNKNILRDASSYTRSLLAPVTESATAHASGAHPSSTSPAAGQQALQLYQLERPALTLADAYKTETMMPFGQISKSASLLPDEPRSEKPSFALPTAESFGATAEPIDLSSESPQRPFLQPRKPYHEVTRPQVFGEPALPAPGFDRVCWVRQDPETLANWHPQRCKSLAQLYTEYPDKQLRGIETETLALVGKVFQQIAEEAAHEWLDKSCPGTKWSDNIRVEVLYNFDAPQLDWTIVDRAVSLQSMKSMAKSLLFSSRANVRSEREMTPLLLIRLMEKCRGVCQIVRDDKRRVLMEKTKEKLEWLPVGLDCMKLDIQRRAIADLEDLHKRSQHSPGNTPRHVQEIYQTKAEIDILDRSLIEFQEHRLEFVIETFKTLKQLLATTA</sequence>
<evidence type="ECO:0000313" key="2">
    <source>
        <dbReference type="EMBL" id="KAI1877491.1"/>
    </source>
</evidence>
<organism evidence="2 3">
    <name type="scientific">Neoarthrinium moseri</name>
    <dbReference type="NCBI Taxonomy" id="1658444"/>
    <lineage>
        <taxon>Eukaryota</taxon>
        <taxon>Fungi</taxon>
        <taxon>Dikarya</taxon>
        <taxon>Ascomycota</taxon>
        <taxon>Pezizomycotina</taxon>
        <taxon>Sordariomycetes</taxon>
        <taxon>Xylariomycetidae</taxon>
        <taxon>Amphisphaeriales</taxon>
        <taxon>Apiosporaceae</taxon>
        <taxon>Neoarthrinium</taxon>
    </lineage>
</organism>
<feature type="region of interest" description="Disordered" evidence="1">
    <location>
        <begin position="1"/>
        <end position="77"/>
    </location>
</feature>
<dbReference type="Proteomes" id="UP000829685">
    <property type="component" value="Unassembled WGS sequence"/>
</dbReference>